<feature type="domain" description="Membrane insertase YidC N-terminal" evidence="15">
    <location>
        <begin position="75"/>
        <end position="360"/>
    </location>
</feature>
<comment type="similarity">
    <text evidence="2 13">Belongs to the OXA1/ALB3/YidC family. Type 1 subfamily.</text>
</comment>
<evidence type="ECO:0000256" key="5">
    <source>
        <dbReference type="ARBA" id="ARBA00022475"/>
    </source>
</evidence>
<evidence type="ECO:0000313" key="16">
    <source>
        <dbReference type="EMBL" id="QNT78782.1"/>
    </source>
</evidence>
<dbReference type="InterPro" id="IPR001708">
    <property type="entry name" value="YidC/ALB3/OXA1/COX18"/>
</dbReference>
<dbReference type="InterPro" id="IPR028053">
    <property type="entry name" value="Membr_insert_YidC_N"/>
</dbReference>
<dbReference type="PANTHER" id="PTHR12428">
    <property type="entry name" value="OXA1"/>
    <property type="match status" value="1"/>
</dbReference>
<keyword evidence="8 13" id="KW-1133">Transmembrane helix</keyword>
<comment type="subcellular location">
    <subcellularLocation>
        <location evidence="1">Cell inner membrane</location>
        <topology evidence="1">Multi-pass membrane protein</topology>
    </subcellularLocation>
    <subcellularLocation>
        <location evidence="13">Cell membrane</location>
        <topology evidence="13">Multi-pass membrane protein</topology>
    </subcellularLocation>
</comment>
<evidence type="ECO:0000259" key="15">
    <source>
        <dbReference type="Pfam" id="PF14849"/>
    </source>
</evidence>
<dbReference type="InterPro" id="IPR019998">
    <property type="entry name" value="Membr_insert_YidC"/>
</dbReference>
<keyword evidence="4 13" id="KW-0813">Transport</keyword>
<feature type="domain" description="Membrane insertase YidC/Oxa/ALB C-terminal" evidence="14">
    <location>
        <begin position="372"/>
        <end position="571"/>
    </location>
</feature>
<dbReference type="Proteomes" id="UP000516349">
    <property type="component" value="Chromosome"/>
</dbReference>
<evidence type="ECO:0000256" key="1">
    <source>
        <dbReference type="ARBA" id="ARBA00004429"/>
    </source>
</evidence>
<dbReference type="EMBL" id="CP060244">
    <property type="protein sequence ID" value="QNT78782.1"/>
    <property type="molecule type" value="Genomic_DNA"/>
</dbReference>
<dbReference type="Gene3D" id="2.70.98.90">
    <property type="match status" value="1"/>
</dbReference>
<gene>
    <name evidence="13 16" type="primary">yidC</name>
    <name evidence="16" type="ORF">JGUZn3_15590</name>
</gene>
<keyword evidence="6 13" id="KW-0812">Transmembrane</keyword>
<organism evidence="16 17">
    <name type="scientific">Entomobacter blattae</name>
    <dbReference type="NCBI Taxonomy" id="2762277"/>
    <lineage>
        <taxon>Bacteria</taxon>
        <taxon>Pseudomonadati</taxon>
        <taxon>Pseudomonadota</taxon>
        <taxon>Alphaproteobacteria</taxon>
        <taxon>Acetobacterales</taxon>
        <taxon>Acetobacteraceae</taxon>
        <taxon>Entomobacter</taxon>
    </lineage>
</organism>
<evidence type="ECO:0000256" key="2">
    <source>
        <dbReference type="ARBA" id="ARBA00010527"/>
    </source>
</evidence>
<dbReference type="CDD" id="cd19961">
    <property type="entry name" value="EcYidC-like_peri"/>
    <property type="match status" value="1"/>
</dbReference>
<keyword evidence="5 13" id="KW-1003">Cell membrane</keyword>
<evidence type="ECO:0000256" key="7">
    <source>
        <dbReference type="ARBA" id="ARBA00022927"/>
    </source>
</evidence>
<evidence type="ECO:0000256" key="12">
    <source>
        <dbReference type="ARBA" id="ARBA00033342"/>
    </source>
</evidence>
<sequence length="586" mass="66143">MEIKRLFVAIILSALLLFGFEYFIPSQTQKNVQKDIAQTSKNIPAGFNQAAVNKAPMAGLSSQPVSTPSPESESRIPIEGDRVKGTIDLRGAKLDDLLLTDYHETVKDNSPLVRVLSSFHGKQPNYVEIGWVRGAGDTTKLPDEHTLWKTSGTKLTPTTPLILTWDNGEGVEFEIKLLLDHNFMFTVNQTVKNTTAKPITLFPYSRVSRGYTPVETGGYLVHEGPVGVIDGRLQEESYKNLRKNATPPTNIAWNKQAMGGWSGITDKYWLTAVIPYQKDRVTTIYGYVPNEGAGTYKVGYTYQAPVTVSAGGSEQTKSYVFSGAKEVHLLESYEKSLNIPSFWKAVDFGWFAFMTRPIFFVLDWLNTVLGNFGLALMAFTLIVKAIFYPLASKQYHSMGRMKDLQPKMKSIRERFKDDPTAMNREVMMLYKKEGVNPASGCLPMLVQIPVFWSLYKDLYVTIEMRHAPFFGWIRDLSAPDPTNVFNLFGLIPWDPTTISPMLHLGVWGILFGITMFFQQKLNPAPVDPVQQRMFQIMPLVFTFILASQPAGLVIYYCWNNFLSILQQKLIMHRSTKRKGLVTTEKN</sequence>
<evidence type="ECO:0000256" key="4">
    <source>
        <dbReference type="ARBA" id="ARBA00022448"/>
    </source>
</evidence>
<proteinExistence type="inferred from homology"/>
<evidence type="ECO:0000256" key="8">
    <source>
        <dbReference type="ARBA" id="ARBA00022989"/>
    </source>
</evidence>
<keyword evidence="9 13" id="KW-0472">Membrane</keyword>
<dbReference type="Pfam" id="PF14849">
    <property type="entry name" value="YidC_periplas"/>
    <property type="match status" value="1"/>
</dbReference>
<reference evidence="16 17" key="1">
    <citation type="submission" date="2020-08" db="EMBL/GenBank/DDBJ databases">
        <title>Complete genome sequence of Entomobacter blattae G55GP.</title>
        <authorList>
            <person name="Poehlein A."/>
            <person name="Guzman J."/>
            <person name="Daniel R."/>
            <person name="Vilcinskas A."/>
        </authorList>
    </citation>
    <scope>NUCLEOTIDE SEQUENCE [LARGE SCALE GENOMIC DNA]</scope>
    <source>
        <strain evidence="16 17">G55GP</strain>
    </source>
</reference>
<dbReference type="GO" id="GO:0005886">
    <property type="term" value="C:plasma membrane"/>
    <property type="evidence" value="ECO:0007669"/>
    <property type="project" value="UniProtKB-SubCell"/>
</dbReference>
<dbReference type="InterPro" id="IPR047196">
    <property type="entry name" value="YidC_ALB_C"/>
</dbReference>
<feature type="transmembrane region" description="Helical" evidence="13">
    <location>
        <begin position="501"/>
        <end position="519"/>
    </location>
</feature>
<dbReference type="PRINTS" id="PR01900">
    <property type="entry name" value="YIDCPROTEIN"/>
</dbReference>
<feature type="transmembrane region" description="Helical" evidence="13">
    <location>
        <begin position="6"/>
        <end position="24"/>
    </location>
</feature>
<dbReference type="GO" id="GO:0051205">
    <property type="term" value="P:protein insertion into membrane"/>
    <property type="evidence" value="ECO:0007669"/>
    <property type="project" value="TreeGrafter"/>
</dbReference>
<keyword evidence="7 13" id="KW-0653">Protein transport</keyword>
<evidence type="ECO:0000256" key="6">
    <source>
        <dbReference type="ARBA" id="ARBA00022692"/>
    </source>
</evidence>
<dbReference type="GO" id="GO:0032977">
    <property type="term" value="F:membrane insertase activity"/>
    <property type="evidence" value="ECO:0007669"/>
    <property type="project" value="InterPro"/>
</dbReference>
<comment type="subunit">
    <text evidence="13">Interacts with the Sec translocase complex via SecD. Specifically interacts with transmembrane segments of nascent integral membrane proteins during membrane integration.</text>
</comment>
<accession>A0A7H1NSM2</accession>
<name>A0A7H1NSM2_9PROT</name>
<feature type="transmembrane region" description="Helical" evidence="13">
    <location>
        <begin position="539"/>
        <end position="558"/>
    </location>
</feature>
<evidence type="ECO:0000256" key="3">
    <source>
        <dbReference type="ARBA" id="ARBA00015325"/>
    </source>
</evidence>
<dbReference type="InterPro" id="IPR028055">
    <property type="entry name" value="YidC/Oxa/ALB_C"/>
</dbReference>
<dbReference type="CDD" id="cd20070">
    <property type="entry name" value="5TM_YidC_Alb3"/>
    <property type="match status" value="1"/>
</dbReference>
<protein>
    <recommendedName>
        <fullName evidence="3 13">Membrane protein insertase YidC</fullName>
    </recommendedName>
    <alternativeName>
        <fullName evidence="12 13">Foldase YidC</fullName>
    </alternativeName>
    <alternativeName>
        <fullName evidence="11 13">Membrane integrase YidC</fullName>
    </alternativeName>
    <alternativeName>
        <fullName evidence="13">Membrane protein YidC</fullName>
    </alternativeName>
</protein>
<evidence type="ECO:0000313" key="17">
    <source>
        <dbReference type="Proteomes" id="UP000516349"/>
    </source>
</evidence>
<dbReference type="InterPro" id="IPR038221">
    <property type="entry name" value="YidC_periplasmic_sf"/>
</dbReference>
<dbReference type="AlphaFoldDB" id="A0A7H1NSM2"/>
<dbReference type="RefSeq" id="WP_203413013.1">
    <property type="nucleotide sequence ID" value="NZ_CP060244.1"/>
</dbReference>
<evidence type="ECO:0000256" key="13">
    <source>
        <dbReference type="HAMAP-Rule" id="MF_01810"/>
    </source>
</evidence>
<dbReference type="NCBIfam" id="TIGR03592">
    <property type="entry name" value="yidC_oxa1_cterm"/>
    <property type="match status" value="1"/>
</dbReference>
<dbReference type="KEGG" id="ebla:JGUZn3_15590"/>
<dbReference type="HAMAP" id="MF_01810">
    <property type="entry name" value="YidC_type1"/>
    <property type="match status" value="1"/>
</dbReference>
<keyword evidence="17" id="KW-1185">Reference proteome</keyword>
<dbReference type="NCBIfam" id="NF002353">
    <property type="entry name" value="PRK01318.1-4"/>
    <property type="match status" value="1"/>
</dbReference>
<evidence type="ECO:0000256" key="11">
    <source>
        <dbReference type="ARBA" id="ARBA00033245"/>
    </source>
</evidence>
<feature type="transmembrane region" description="Helical" evidence="13">
    <location>
        <begin position="368"/>
        <end position="391"/>
    </location>
</feature>
<evidence type="ECO:0000256" key="9">
    <source>
        <dbReference type="ARBA" id="ARBA00023136"/>
    </source>
</evidence>
<dbReference type="NCBIfam" id="TIGR03593">
    <property type="entry name" value="yidC_nterm"/>
    <property type="match status" value="1"/>
</dbReference>
<dbReference type="PRINTS" id="PR00701">
    <property type="entry name" value="60KDINNERMP"/>
</dbReference>
<keyword evidence="10 13" id="KW-0143">Chaperone</keyword>
<comment type="function">
    <text evidence="13">Required for the insertion and/or proper folding and/or complex formation of integral membrane proteins into the membrane. Involved in integration of membrane proteins that insert both dependently and independently of the Sec translocase complex, as well as at least some lipoproteins. Aids folding of multispanning membrane proteins.</text>
</comment>
<dbReference type="Pfam" id="PF02096">
    <property type="entry name" value="60KD_IMP"/>
    <property type="match status" value="1"/>
</dbReference>
<dbReference type="GO" id="GO:0015031">
    <property type="term" value="P:protein transport"/>
    <property type="evidence" value="ECO:0007669"/>
    <property type="project" value="UniProtKB-KW"/>
</dbReference>
<dbReference type="PANTHER" id="PTHR12428:SF65">
    <property type="entry name" value="CYTOCHROME C OXIDASE ASSEMBLY PROTEIN COX18, MITOCHONDRIAL"/>
    <property type="match status" value="1"/>
</dbReference>
<evidence type="ECO:0000256" key="10">
    <source>
        <dbReference type="ARBA" id="ARBA00023186"/>
    </source>
</evidence>
<evidence type="ECO:0000259" key="14">
    <source>
        <dbReference type="Pfam" id="PF02096"/>
    </source>
</evidence>